<dbReference type="EMBL" id="LR131273">
    <property type="protein sequence ID" value="VDR40526.1"/>
    <property type="molecule type" value="Genomic_DNA"/>
</dbReference>
<evidence type="ECO:0000256" key="3">
    <source>
        <dbReference type="ARBA" id="ARBA00022801"/>
    </source>
</evidence>
<sequence length="213" mass="22484">MWTRPSTSRSWPAPSSDPPRVTATARDRLAAHPLKAARLVLGSVLVVGEVRARIVEVEAYGSPESGPWPDPAAHTYPGPTPRNDVMFGPAGHLYVYLSYGIHQCVNITAGPDGVGAGVLLRAASIESGLDVVRERRAVRDPDARLAAGPGRLGQSLGITVADKGIDVLDPGAHVALEIATRRGPVAAGPRIGISKAVDLPWRLWLEGHPSVSR</sequence>
<organism evidence="7 8">
    <name type="scientific">Tsukamurella paurometabola</name>
    <name type="common">Corynebacterium paurometabolum</name>
    <dbReference type="NCBI Taxonomy" id="2061"/>
    <lineage>
        <taxon>Bacteria</taxon>
        <taxon>Bacillati</taxon>
        <taxon>Actinomycetota</taxon>
        <taxon>Actinomycetes</taxon>
        <taxon>Mycobacteriales</taxon>
        <taxon>Tsukamurellaceae</taxon>
        <taxon>Tsukamurella</taxon>
    </lineage>
</organism>
<feature type="compositionally biased region" description="Polar residues" evidence="6">
    <location>
        <begin position="1"/>
        <end position="10"/>
    </location>
</feature>
<dbReference type="GO" id="GO:0003677">
    <property type="term" value="F:DNA binding"/>
    <property type="evidence" value="ECO:0007669"/>
    <property type="project" value="InterPro"/>
</dbReference>
<dbReference type="InterPro" id="IPR011034">
    <property type="entry name" value="Formyl_transferase-like_C_sf"/>
</dbReference>
<dbReference type="PANTHER" id="PTHR10429">
    <property type="entry name" value="DNA-3-METHYLADENINE GLYCOSYLASE"/>
    <property type="match status" value="1"/>
</dbReference>
<evidence type="ECO:0000256" key="1">
    <source>
        <dbReference type="ARBA" id="ARBA00009232"/>
    </source>
</evidence>
<dbReference type="GO" id="GO:0003905">
    <property type="term" value="F:alkylbase DNA N-glycosylase activity"/>
    <property type="evidence" value="ECO:0007669"/>
    <property type="project" value="InterPro"/>
</dbReference>
<name>A0A3P8MDM0_TSUPA</name>
<dbReference type="AlphaFoldDB" id="A0A3P8MDM0"/>
<keyword evidence="4 5" id="KW-0234">DNA repair</keyword>
<dbReference type="Proteomes" id="UP000271626">
    <property type="component" value="Chromosome"/>
</dbReference>
<evidence type="ECO:0000256" key="2">
    <source>
        <dbReference type="ARBA" id="ARBA00022763"/>
    </source>
</evidence>
<dbReference type="EC" id="3.2.2.-" evidence="5"/>
<keyword evidence="2 5" id="KW-0227">DNA damage</keyword>
<reference evidence="7 8" key="1">
    <citation type="submission" date="2018-12" db="EMBL/GenBank/DDBJ databases">
        <authorList>
            <consortium name="Pathogen Informatics"/>
        </authorList>
    </citation>
    <scope>NUCLEOTIDE SEQUENCE [LARGE SCALE GENOMIC DNA]</scope>
    <source>
        <strain evidence="7 8">NCTC10741</strain>
    </source>
</reference>
<feature type="region of interest" description="Disordered" evidence="6">
    <location>
        <begin position="1"/>
        <end position="21"/>
    </location>
</feature>
<dbReference type="InterPro" id="IPR003180">
    <property type="entry name" value="MPG"/>
</dbReference>
<dbReference type="InterPro" id="IPR036995">
    <property type="entry name" value="MPG_sf"/>
</dbReference>
<proteinExistence type="inferred from homology"/>
<dbReference type="Gene3D" id="3.10.300.10">
    <property type="entry name" value="Methylpurine-DNA glycosylase (MPG)"/>
    <property type="match status" value="1"/>
</dbReference>
<dbReference type="Pfam" id="PF02245">
    <property type="entry name" value="Pur_DNA_glyco"/>
    <property type="match status" value="1"/>
</dbReference>
<dbReference type="SUPFAM" id="SSF50486">
    <property type="entry name" value="FMT C-terminal domain-like"/>
    <property type="match status" value="1"/>
</dbReference>
<evidence type="ECO:0000256" key="5">
    <source>
        <dbReference type="HAMAP-Rule" id="MF_00527"/>
    </source>
</evidence>
<evidence type="ECO:0000313" key="8">
    <source>
        <dbReference type="Proteomes" id="UP000271626"/>
    </source>
</evidence>
<dbReference type="OrthoDB" id="9794313at2"/>
<dbReference type="CDD" id="cd00540">
    <property type="entry name" value="AAG"/>
    <property type="match status" value="1"/>
</dbReference>
<dbReference type="NCBIfam" id="TIGR00567">
    <property type="entry name" value="3mg"/>
    <property type="match status" value="1"/>
</dbReference>
<gene>
    <name evidence="7" type="ORF">NCTC10741_03684</name>
</gene>
<evidence type="ECO:0000256" key="6">
    <source>
        <dbReference type="SAM" id="MobiDB-lite"/>
    </source>
</evidence>
<evidence type="ECO:0000313" key="7">
    <source>
        <dbReference type="EMBL" id="VDR40526.1"/>
    </source>
</evidence>
<dbReference type="PANTHER" id="PTHR10429:SF0">
    <property type="entry name" value="DNA-3-METHYLADENINE GLYCOSYLASE"/>
    <property type="match status" value="1"/>
</dbReference>
<accession>A0A3P8MDM0</accession>
<dbReference type="HAMAP" id="MF_00527">
    <property type="entry name" value="3MGH"/>
    <property type="match status" value="1"/>
</dbReference>
<dbReference type="NCBIfam" id="NF002003">
    <property type="entry name" value="PRK00802.1-3"/>
    <property type="match status" value="1"/>
</dbReference>
<protein>
    <recommendedName>
        <fullName evidence="5">Putative 3-methyladenine DNA glycosylase</fullName>
        <ecNumber evidence="5">3.2.2.-</ecNumber>
    </recommendedName>
</protein>
<evidence type="ECO:0000256" key="4">
    <source>
        <dbReference type="ARBA" id="ARBA00023204"/>
    </source>
</evidence>
<comment type="similarity">
    <text evidence="1 5">Belongs to the DNA glycosylase MPG family.</text>
</comment>
<dbReference type="GO" id="GO:0006284">
    <property type="term" value="P:base-excision repair"/>
    <property type="evidence" value="ECO:0007669"/>
    <property type="project" value="InterPro"/>
</dbReference>
<keyword evidence="3 5" id="KW-0378">Hydrolase</keyword>